<protein>
    <recommendedName>
        <fullName evidence="13">Threonine--tRNA ligase</fullName>
        <ecNumber evidence="13">6.1.1.3</ecNumber>
    </recommendedName>
    <alternativeName>
        <fullName evidence="13">Threonyl-tRNA synthetase</fullName>
        <shortName evidence="13">ThrRS</shortName>
    </alternativeName>
</protein>
<dbReference type="EMBL" id="FNJI01000008">
    <property type="protein sequence ID" value="SDO96460.1"/>
    <property type="molecule type" value="Genomic_DNA"/>
</dbReference>
<keyword evidence="9 13" id="KW-0694">RNA-binding</keyword>
<comment type="subcellular location">
    <subcellularLocation>
        <location evidence="13">Cytoplasm</location>
    </subcellularLocation>
</comment>
<dbReference type="Pfam" id="PF00587">
    <property type="entry name" value="tRNA-synt_2b"/>
    <property type="match status" value="1"/>
</dbReference>
<dbReference type="InterPro" id="IPR002314">
    <property type="entry name" value="aa-tRNA-synt_IIb"/>
</dbReference>
<dbReference type="GO" id="GO:0046872">
    <property type="term" value="F:metal ion binding"/>
    <property type="evidence" value="ECO:0007669"/>
    <property type="project" value="UniProtKB-KW"/>
</dbReference>
<dbReference type="EC" id="6.1.1.3" evidence="13"/>
<keyword evidence="10 13" id="KW-0648">Protein biosynthesis</keyword>
<evidence type="ECO:0000256" key="9">
    <source>
        <dbReference type="ARBA" id="ARBA00022884"/>
    </source>
</evidence>
<dbReference type="PANTHER" id="PTHR11451">
    <property type="entry name" value="THREONINE-TRNA LIGASE"/>
    <property type="match status" value="1"/>
</dbReference>
<dbReference type="Pfam" id="PF07973">
    <property type="entry name" value="tRNA_SAD"/>
    <property type="match status" value="1"/>
</dbReference>
<accession>A0A1H0NVN3</accession>
<feature type="domain" description="Aminoacyl-transfer RNA synthetases class-II family profile" evidence="14">
    <location>
        <begin position="276"/>
        <end position="538"/>
    </location>
</feature>
<evidence type="ECO:0000256" key="2">
    <source>
        <dbReference type="ARBA" id="ARBA00022490"/>
    </source>
</evidence>
<dbReference type="SUPFAM" id="SSF52954">
    <property type="entry name" value="Class II aaRS ABD-related"/>
    <property type="match status" value="1"/>
</dbReference>
<keyword evidence="6 13" id="KW-0547">Nucleotide-binding</keyword>
<evidence type="ECO:0000256" key="12">
    <source>
        <dbReference type="ARBA" id="ARBA00049515"/>
    </source>
</evidence>
<dbReference type="SMART" id="SM00863">
    <property type="entry name" value="tRNA_SAD"/>
    <property type="match status" value="1"/>
</dbReference>
<dbReference type="InterPro" id="IPR012947">
    <property type="entry name" value="tRNA_SAD"/>
</dbReference>
<dbReference type="AlphaFoldDB" id="A0A1H0NVN3"/>
<dbReference type="CDD" id="cd00771">
    <property type="entry name" value="ThrRS_core"/>
    <property type="match status" value="1"/>
</dbReference>
<dbReference type="InterPro" id="IPR036621">
    <property type="entry name" value="Anticodon-bd_dom_sf"/>
</dbReference>
<keyword evidence="8 13" id="KW-0067">ATP-binding</keyword>
<dbReference type="InterPro" id="IPR004154">
    <property type="entry name" value="Anticodon-bd"/>
</dbReference>
<dbReference type="InterPro" id="IPR006195">
    <property type="entry name" value="aa-tRNA-synth_II"/>
</dbReference>
<evidence type="ECO:0000313" key="17">
    <source>
        <dbReference type="Proteomes" id="UP000199073"/>
    </source>
</evidence>
<evidence type="ECO:0000313" key="16">
    <source>
        <dbReference type="EMBL" id="SDO96460.1"/>
    </source>
</evidence>
<proteinExistence type="inferred from homology"/>
<keyword evidence="3 13" id="KW-0820">tRNA-binding</keyword>
<gene>
    <name evidence="13" type="primary">thrS</name>
    <name evidence="16" type="ORF">SAMN05660330_01456</name>
</gene>
<evidence type="ECO:0000256" key="8">
    <source>
        <dbReference type="ARBA" id="ARBA00022840"/>
    </source>
</evidence>
<dbReference type="STRING" id="91360.SAMN05660330_01456"/>
<evidence type="ECO:0000256" key="11">
    <source>
        <dbReference type="ARBA" id="ARBA00023146"/>
    </source>
</evidence>
<evidence type="ECO:0000259" key="15">
    <source>
        <dbReference type="PROSITE" id="PS51880"/>
    </source>
</evidence>
<dbReference type="InterPro" id="IPR033728">
    <property type="entry name" value="ThrRS_core"/>
</dbReference>
<dbReference type="FunFam" id="3.30.980.10:FF:000005">
    <property type="entry name" value="Threonyl-tRNA synthetase, mitochondrial"/>
    <property type="match status" value="1"/>
</dbReference>
<evidence type="ECO:0000256" key="6">
    <source>
        <dbReference type="ARBA" id="ARBA00022741"/>
    </source>
</evidence>
<keyword evidence="7 13" id="KW-0862">Zinc</keyword>
<dbReference type="SUPFAM" id="SSF55186">
    <property type="entry name" value="ThrRS/AlaRS common domain"/>
    <property type="match status" value="1"/>
</dbReference>
<dbReference type="Gene3D" id="3.30.930.10">
    <property type="entry name" value="Bira Bifunctional Protein, Domain 2"/>
    <property type="match status" value="1"/>
</dbReference>
<dbReference type="PROSITE" id="PS51880">
    <property type="entry name" value="TGS"/>
    <property type="match status" value="1"/>
</dbReference>
<comment type="subunit">
    <text evidence="13">Homodimer.</text>
</comment>
<dbReference type="Proteomes" id="UP000199073">
    <property type="component" value="Unassembled WGS sequence"/>
</dbReference>
<name>A0A1H0NVN3_9BACT</name>
<evidence type="ECO:0000259" key="14">
    <source>
        <dbReference type="PROSITE" id="PS50862"/>
    </source>
</evidence>
<evidence type="ECO:0000256" key="7">
    <source>
        <dbReference type="ARBA" id="ARBA00022833"/>
    </source>
</evidence>
<dbReference type="GO" id="GO:0000049">
    <property type="term" value="F:tRNA binding"/>
    <property type="evidence" value="ECO:0007669"/>
    <property type="project" value="UniProtKB-KW"/>
</dbReference>
<dbReference type="PROSITE" id="PS50862">
    <property type="entry name" value="AA_TRNA_LIGASE_II"/>
    <property type="match status" value="1"/>
</dbReference>
<comment type="catalytic activity">
    <reaction evidence="12 13">
        <text>tRNA(Thr) + L-threonine + ATP = L-threonyl-tRNA(Thr) + AMP + diphosphate + H(+)</text>
        <dbReference type="Rhea" id="RHEA:24624"/>
        <dbReference type="Rhea" id="RHEA-COMP:9670"/>
        <dbReference type="Rhea" id="RHEA-COMP:9704"/>
        <dbReference type="ChEBI" id="CHEBI:15378"/>
        <dbReference type="ChEBI" id="CHEBI:30616"/>
        <dbReference type="ChEBI" id="CHEBI:33019"/>
        <dbReference type="ChEBI" id="CHEBI:57926"/>
        <dbReference type="ChEBI" id="CHEBI:78442"/>
        <dbReference type="ChEBI" id="CHEBI:78534"/>
        <dbReference type="ChEBI" id="CHEBI:456215"/>
        <dbReference type="EC" id="6.1.1.3"/>
    </reaction>
</comment>
<comment type="caution">
    <text evidence="13">Lacks conserved residue(s) required for the propagation of feature annotation.</text>
</comment>
<keyword evidence="5 13" id="KW-0479">Metal-binding</keyword>
<dbReference type="OrthoDB" id="9802304at2"/>
<dbReference type="InterPro" id="IPR004095">
    <property type="entry name" value="TGS"/>
</dbReference>
<dbReference type="RefSeq" id="WP_092221334.1">
    <property type="nucleotide sequence ID" value="NZ_FNJI01000008.1"/>
</dbReference>
<dbReference type="FunFam" id="3.30.930.10:FF:000002">
    <property type="entry name" value="Threonine--tRNA ligase"/>
    <property type="match status" value="1"/>
</dbReference>
<dbReference type="GO" id="GO:0004829">
    <property type="term" value="F:threonine-tRNA ligase activity"/>
    <property type="evidence" value="ECO:0007669"/>
    <property type="project" value="UniProtKB-UniRule"/>
</dbReference>
<comment type="similarity">
    <text evidence="1 13">Belongs to the class-II aminoacyl-tRNA synthetase family.</text>
</comment>
<dbReference type="Gene3D" id="3.30.54.20">
    <property type="match status" value="1"/>
</dbReference>
<dbReference type="PANTHER" id="PTHR11451:SF44">
    <property type="entry name" value="THREONINE--TRNA LIGASE, CHLOROPLASTIC_MITOCHONDRIAL 2"/>
    <property type="match status" value="1"/>
</dbReference>
<dbReference type="InterPro" id="IPR045864">
    <property type="entry name" value="aa-tRNA-synth_II/BPL/LPL"/>
</dbReference>
<dbReference type="Gene3D" id="3.40.50.800">
    <property type="entry name" value="Anticodon-binding domain"/>
    <property type="match status" value="1"/>
</dbReference>
<dbReference type="GO" id="GO:0005524">
    <property type="term" value="F:ATP binding"/>
    <property type="evidence" value="ECO:0007669"/>
    <property type="project" value="UniProtKB-UniRule"/>
</dbReference>
<evidence type="ECO:0000256" key="4">
    <source>
        <dbReference type="ARBA" id="ARBA00022598"/>
    </source>
</evidence>
<keyword evidence="4 13" id="KW-0436">Ligase</keyword>
<dbReference type="InterPro" id="IPR018163">
    <property type="entry name" value="Thr/Ala-tRNA-synth_IIc_edit"/>
</dbReference>
<comment type="cofactor">
    <cofactor evidence="13">
        <name>Zn(2+)</name>
        <dbReference type="ChEBI" id="CHEBI:29105"/>
    </cofactor>
    <text evidence="13">Binds 1 zinc ion per subunit.</text>
</comment>
<feature type="binding site" evidence="13">
    <location>
        <position position="389"/>
    </location>
    <ligand>
        <name>Zn(2+)</name>
        <dbReference type="ChEBI" id="CHEBI:29105"/>
        <note>catalytic</note>
    </ligand>
</feature>
<keyword evidence="17" id="KW-1185">Reference proteome</keyword>
<keyword evidence="2 13" id="KW-0963">Cytoplasm</keyword>
<feature type="domain" description="TGS" evidence="15">
    <location>
        <begin position="1"/>
        <end position="64"/>
    </location>
</feature>
<dbReference type="CDD" id="cd00860">
    <property type="entry name" value="ThrRS_anticodon"/>
    <property type="match status" value="1"/>
</dbReference>
<evidence type="ECO:0000256" key="10">
    <source>
        <dbReference type="ARBA" id="ARBA00022917"/>
    </source>
</evidence>
<dbReference type="InterPro" id="IPR047246">
    <property type="entry name" value="ThrRS_anticodon"/>
</dbReference>
<reference evidence="16 17" key="1">
    <citation type="submission" date="2016-10" db="EMBL/GenBank/DDBJ databases">
        <authorList>
            <person name="de Groot N.N."/>
        </authorList>
    </citation>
    <scope>NUCLEOTIDE SEQUENCE [LARGE SCALE GENOMIC DNA]</scope>
    <source>
        <strain evidence="16 17">DSM 12130</strain>
    </source>
</reference>
<evidence type="ECO:0000256" key="1">
    <source>
        <dbReference type="ARBA" id="ARBA00008226"/>
    </source>
</evidence>
<dbReference type="Pfam" id="PF03129">
    <property type="entry name" value="HGTP_anticodon"/>
    <property type="match status" value="1"/>
</dbReference>
<feature type="binding site" evidence="13">
    <location>
        <position position="338"/>
    </location>
    <ligand>
        <name>Zn(2+)</name>
        <dbReference type="ChEBI" id="CHEBI:29105"/>
        <note>catalytic</note>
    </ligand>
</feature>
<evidence type="ECO:0000256" key="3">
    <source>
        <dbReference type="ARBA" id="ARBA00022555"/>
    </source>
</evidence>
<dbReference type="FunFam" id="3.40.50.800:FF:000001">
    <property type="entry name" value="Threonine--tRNA ligase"/>
    <property type="match status" value="1"/>
</dbReference>
<keyword evidence="11 13" id="KW-0030">Aminoacyl-tRNA synthetase</keyword>
<evidence type="ECO:0000256" key="5">
    <source>
        <dbReference type="ARBA" id="ARBA00022723"/>
    </source>
</evidence>
<dbReference type="Gene3D" id="3.30.980.10">
    <property type="entry name" value="Threonyl-trna Synthetase, Chain A, domain 2"/>
    <property type="match status" value="1"/>
</dbReference>
<dbReference type="InterPro" id="IPR002320">
    <property type="entry name" value="Thr-tRNA-ligase_IIa"/>
</dbReference>
<feature type="binding site" evidence="13">
    <location>
        <position position="515"/>
    </location>
    <ligand>
        <name>Zn(2+)</name>
        <dbReference type="ChEBI" id="CHEBI:29105"/>
        <note>catalytic</note>
    </ligand>
</feature>
<dbReference type="NCBIfam" id="TIGR00418">
    <property type="entry name" value="thrS"/>
    <property type="match status" value="1"/>
</dbReference>
<evidence type="ECO:0000256" key="13">
    <source>
        <dbReference type="HAMAP-Rule" id="MF_00184"/>
    </source>
</evidence>
<dbReference type="SUPFAM" id="SSF55681">
    <property type="entry name" value="Class II aaRS and biotin synthetases"/>
    <property type="match status" value="1"/>
</dbReference>
<dbReference type="GO" id="GO:0005737">
    <property type="term" value="C:cytoplasm"/>
    <property type="evidence" value="ECO:0007669"/>
    <property type="project" value="UniProtKB-SubCell"/>
</dbReference>
<dbReference type="PRINTS" id="PR01047">
    <property type="entry name" value="TRNASYNTHTHR"/>
</dbReference>
<dbReference type="GO" id="GO:0006435">
    <property type="term" value="P:threonyl-tRNA aminoacylation"/>
    <property type="evidence" value="ECO:0007669"/>
    <property type="project" value="UniProtKB-UniRule"/>
</dbReference>
<organism evidence="16 17">
    <name type="scientific">Desulforhopalus singaporensis</name>
    <dbReference type="NCBI Taxonomy" id="91360"/>
    <lineage>
        <taxon>Bacteria</taxon>
        <taxon>Pseudomonadati</taxon>
        <taxon>Thermodesulfobacteriota</taxon>
        <taxon>Desulfobulbia</taxon>
        <taxon>Desulfobulbales</taxon>
        <taxon>Desulfocapsaceae</taxon>
        <taxon>Desulforhopalus</taxon>
    </lineage>
</organism>
<sequence length="642" mass="73476">MADITVSIDGGDSASVSSGTSVRDALNKLLSNKQRKKTVASKIGNDIVDFTATLTEDTVLSPIQIGSEEALNILRHSTAHVMALAVRDVFGQDVKVAIGPAIENGFYYDFEREAPFTPDDFAKIEDRMAEIIGAGLGFAKTEMKSSEAIDKYSAEGEKYKVELIQDLGEETVSLYHVGEFTDLCRGPHVPDTSFIKAFKLLRVAGAYWRGDENRDVLQRIYGTAFFDKKDLKKYLNALEEAKKRDHRKLGKELELFTIKDDIGPGLILWQPKGAQLRRLIEDFWKDEHYSHDYELLYTPHIARQDLWKTSGHLDFYNENMYSSMDIDEVQYQLKPMNCPFHIGVFNSQKRSYRELPIRWCELGTVYRYERAGALHGLLRVRGFTQDDAHIFCRPDQLEDEIFNILYLNLHILKAFGFDNYDVYLSTRPEKYVGTDENWEKATEALKLALEKKGLDYTIDPGEGVFYGPKIDIKIKDQLGRSWQCSTIQVDFNLPERFQMKYTGADNAEHQPIMIHRALMGSLERFIGVLIEHYAGAFPIWFAPVQARILNITDDQLDYGDEVFSQLRKAGLRIEKDLRNEKLNYKIREAQVAKIPYMLIIGDKEKSDGTVTVRLRNGENLAPMTPAEFVEKIRQEEAEGRGY</sequence>
<dbReference type="HAMAP" id="MF_00184">
    <property type="entry name" value="Thr_tRNA_synth"/>
    <property type="match status" value="1"/>
</dbReference>